<reference evidence="2 3" key="1">
    <citation type="submission" date="2019-04" db="EMBL/GenBank/DDBJ databases">
        <title>Comparative genomics and transcriptomics to analyze fruiting body development in filamentous ascomycetes.</title>
        <authorList>
            <consortium name="DOE Joint Genome Institute"/>
            <person name="Lutkenhaus R."/>
            <person name="Traeger S."/>
            <person name="Breuer J."/>
            <person name="Kuo A."/>
            <person name="Lipzen A."/>
            <person name="Pangilinan J."/>
            <person name="Dilworth D."/>
            <person name="Sandor L."/>
            <person name="Poggeler S."/>
            <person name="Barry K."/>
            <person name="Grigoriev I.V."/>
            <person name="Nowrousian M."/>
        </authorList>
    </citation>
    <scope>NUCLEOTIDE SEQUENCE [LARGE SCALE GENOMIC DNA]</scope>
    <source>
        <strain evidence="2 3">CBS 389.68</strain>
    </source>
</reference>
<organism evidence="2 3">
    <name type="scientific">Ascodesmis nigricans</name>
    <dbReference type="NCBI Taxonomy" id="341454"/>
    <lineage>
        <taxon>Eukaryota</taxon>
        <taxon>Fungi</taxon>
        <taxon>Dikarya</taxon>
        <taxon>Ascomycota</taxon>
        <taxon>Pezizomycotina</taxon>
        <taxon>Pezizomycetes</taxon>
        <taxon>Pezizales</taxon>
        <taxon>Ascodesmidaceae</taxon>
        <taxon>Ascodesmis</taxon>
    </lineage>
</organism>
<dbReference type="InParanoid" id="A0A4S2N7M7"/>
<dbReference type="Pfam" id="PF10452">
    <property type="entry name" value="TCO89"/>
    <property type="match status" value="1"/>
</dbReference>
<feature type="compositionally biased region" description="Low complexity" evidence="1">
    <location>
        <begin position="1"/>
        <end position="15"/>
    </location>
</feature>
<feature type="compositionally biased region" description="Basic and acidic residues" evidence="1">
    <location>
        <begin position="181"/>
        <end position="209"/>
    </location>
</feature>
<feature type="region of interest" description="Disordered" evidence="1">
    <location>
        <begin position="1"/>
        <end position="312"/>
    </location>
</feature>
<evidence type="ECO:0000313" key="3">
    <source>
        <dbReference type="Proteomes" id="UP000298138"/>
    </source>
</evidence>
<feature type="compositionally biased region" description="Basic residues" evidence="1">
    <location>
        <begin position="281"/>
        <end position="292"/>
    </location>
</feature>
<dbReference type="GO" id="GO:0031931">
    <property type="term" value="C:TORC1 complex"/>
    <property type="evidence" value="ECO:0007669"/>
    <property type="project" value="InterPro"/>
</dbReference>
<dbReference type="AlphaFoldDB" id="A0A4S2N7M7"/>
<feature type="compositionally biased region" description="Basic and acidic residues" evidence="1">
    <location>
        <begin position="100"/>
        <end position="111"/>
    </location>
</feature>
<feature type="compositionally biased region" description="Polar residues" evidence="1">
    <location>
        <begin position="89"/>
        <end position="98"/>
    </location>
</feature>
<accession>A0A4S2N7M7</accession>
<feature type="compositionally biased region" description="Polar residues" evidence="1">
    <location>
        <begin position="253"/>
        <end position="280"/>
    </location>
</feature>
<gene>
    <name evidence="2" type="ORF">EX30DRAFT_361183</name>
</gene>
<dbReference type="PANTHER" id="PTHR22794">
    <property type="entry name" value="THAP DOMAIN PROTEIN 11"/>
    <property type="match status" value="1"/>
</dbReference>
<keyword evidence="3" id="KW-1185">Reference proteome</keyword>
<feature type="region of interest" description="Disordered" evidence="1">
    <location>
        <begin position="337"/>
        <end position="385"/>
    </location>
</feature>
<feature type="compositionally biased region" description="Basic and acidic residues" evidence="1">
    <location>
        <begin position="501"/>
        <end position="511"/>
    </location>
</feature>
<dbReference type="GO" id="GO:0000329">
    <property type="term" value="C:fungal-type vacuole membrane"/>
    <property type="evidence" value="ECO:0007669"/>
    <property type="project" value="TreeGrafter"/>
</dbReference>
<feature type="compositionally biased region" description="Low complexity" evidence="1">
    <location>
        <begin position="145"/>
        <end position="164"/>
    </location>
</feature>
<feature type="compositionally biased region" description="Polar residues" evidence="1">
    <location>
        <begin position="303"/>
        <end position="312"/>
    </location>
</feature>
<dbReference type="EMBL" id="ML220112">
    <property type="protein sequence ID" value="TGZ85320.1"/>
    <property type="molecule type" value="Genomic_DNA"/>
</dbReference>
<protein>
    <submittedName>
        <fullName evidence="2">Uncharacterized protein</fullName>
    </submittedName>
</protein>
<feature type="region of interest" description="Disordered" evidence="1">
    <location>
        <begin position="478"/>
        <end position="511"/>
    </location>
</feature>
<feature type="compositionally biased region" description="Basic residues" evidence="1">
    <location>
        <begin position="43"/>
        <end position="75"/>
    </location>
</feature>
<name>A0A4S2N7M7_9PEZI</name>
<dbReference type="Proteomes" id="UP000298138">
    <property type="component" value="Unassembled WGS sequence"/>
</dbReference>
<dbReference type="PANTHER" id="PTHR22794:SF2">
    <property type="entry name" value="THAP DOMAIN-CONTAINING PROTEIN 11"/>
    <property type="match status" value="1"/>
</dbReference>
<feature type="compositionally biased region" description="Low complexity" evidence="1">
    <location>
        <begin position="342"/>
        <end position="351"/>
    </location>
</feature>
<evidence type="ECO:0000256" key="1">
    <source>
        <dbReference type="SAM" id="MobiDB-lite"/>
    </source>
</evidence>
<dbReference type="GO" id="GO:0031929">
    <property type="term" value="P:TOR signaling"/>
    <property type="evidence" value="ECO:0007669"/>
    <property type="project" value="InterPro"/>
</dbReference>
<dbReference type="InterPro" id="IPR018857">
    <property type="entry name" value="TORC1_cplx_su_TCO89"/>
</dbReference>
<proteinExistence type="predicted"/>
<feature type="compositionally biased region" description="Acidic residues" evidence="1">
    <location>
        <begin position="123"/>
        <end position="144"/>
    </location>
</feature>
<evidence type="ECO:0000313" key="2">
    <source>
        <dbReference type="EMBL" id="TGZ85320.1"/>
    </source>
</evidence>
<dbReference type="STRING" id="341454.A0A4S2N7M7"/>
<sequence length="530" mass="58295">MADTTSSPQTTQSESRPPPVRQRSSASIHASDDAGRTSTTSSRAHHGQHHAHHGHKKFVVSTRHGHAHAHTRVPSHGRNMNKLGGQGGSRTSLHQHATSPKHDKGTSERRSQRQRRPKFEIGSPEDDEEEDVEDIEEVEEEGEGQEVQVSQQRPPQRSSSRTVVNENVVGGMKKSASTKSLELRDRRPQHERGESSHQYHPEQESREPPQEPEQIFHNGHQTTIPAPPQAEPEESSHPQLPAHRANGAPPQFQPNSSTRPLTPQESGGPVTATNISQPTHNPRRPSHSHARTPHTPVTPAHSLPSSQEQPLTSRFIHSPSSASAADSVLTRRGADNIISQTPPNLNPLNPLGILQPESAQPINKSSSTTSSRTQKKLWLQRQSSQQEMPEGMSYYGLAASAAASPGEFSVFQTRVQREFERVARDYMNVRRFRNPVCDALERVRKTPGQRRVVPKRPASADGVGNLGLSQSLREAGEVRVGGGGARSVHGVGQDDGGAQEGRAEEGNRQTEVEMILRRLWKHGEMLESNE</sequence>
<dbReference type="OrthoDB" id="5430106at2759"/>